<dbReference type="Pfam" id="PF00440">
    <property type="entry name" value="TetR_N"/>
    <property type="match status" value="1"/>
</dbReference>
<dbReference type="InterPro" id="IPR023772">
    <property type="entry name" value="DNA-bd_HTH_TetR-type_CS"/>
</dbReference>
<dbReference type="PROSITE" id="PS50977">
    <property type="entry name" value="HTH_TETR_2"/>
    <property type="match status" value="1"/>
</dbReference>
<keyword evidence="7" id="KW-1185">Reference proteome</keyword>
<dbReference type="RefSeq" id="WP_187056795.1">
    <property type="nucleotide sequence ID" value="NZ_CP060412.1"/>
</dbReference>
<dbReference type="GO" id="GO:0003677">
    <property type="term" value="F:DNA binding"/>
    <property type="evidence" value="ECO:0007669"/>
    <property type="project" value="UniProtKB-UniRule"/>
</dbReference>
<dbReference type="InterPro" id="IPR001647">
    <property type="entry name" value="HTH_TetR"/>
</dbReference>
<dbReference type="KEGG" id="dtl:H8F01_20200"/>
<dbReference type="SUPFAM" id="SSF48498">
    <property type="entry name" value="Tetracyclin repressor-like, C-terminal domain"/>
    <property type="match status" value="1"/>
</dbReference>
<dbReference type="AlphaFoldDB" id="A0A7G8Q3H5"/>
<proteinExistence type="predicted"/>
<keyword evidence="1" id="KW-0805">Transcription regulation</keyword>
<evidence type="ECO:0000256" key="2">
    <source>
        <dbReference type="ARBA" id="ARBA00023125"/>
    </source>
</evidence>
<dbReference type="Gene3D" id="1.10.10.60">
    <property type="entry name" value="Homeodomain-like"/>
    <property type="match status" value="1"/>
</dbReference>
<evidence type="ECO:0000313" key="6">
    <source>
        <dbReference type="EMBL" id="QNK01333.1"/>
    </source>
</evidence>
<dbReference type="Proteomes" id="UP000515873">
    <property type="component" value="Chromosome"/>
</dbReference>
<reference evidence="6 7" key="1">
    <citation type="submission" date="2020-08" db="EMBL/GenBank/DDBJ databases">
        <title>Dyella sp. G9 isolated from forest soil.</title>
        <authorList>
            <person name="Fu J."/>
            <person name="Qiu L."/>
        </authorList>
    </citation>
    <scope>NUCLEOTIDE SEQUENCE [LARGE SCALE GENOMIC DNA]</scope>
    <source>
        <strain evidence="6 7">G9</strain>
    </source>
</reference>
<accession>A0A7G8Q3H5</accession>
<dbReference type="Gene3D" id="1.10.357.10">
    <property type="entry name" value="Tetracycline Repressor, domain 2"/>
    <property type="match status" value="1"/>
</dbReference>
<sequence>MGRHKQFSEDDVLDIAEGLFWAKGYGATSTRDLSREAGITATSMYHAFGDKRTMFLTVLNRYLARTLHERITRIEARHPPREAIVAFLKEMARVSLGDAEHRGCMLVNSAIEATAEDADLQELVAEEMRLIETFFLRCLQAGQASGAIDRTKEPKDLARAFLAILMGMRVLARVRPEKGLIEGLVGPAITMLGTTSPN</sequence>
<gene>
    <name evidence="6" type="ORF">H8F01_20200</name>
</gene>
<dbReference type="InterPro" id="IPR036271">
    <property type="entry name" value="Tet_transcr_reg_TetR-rel_C_sf"/>
</dbReference>
<evidence type="ECO:0000259" key="5">
    <source>
        <dbReference type="PROSITE" id="PS50977"/>
    </source>
</evidence>
<evidence type="ECO:0000313" key="7">
    <source>
        <dbReference type="Proteomes" id="UP000515873"/>
    </source>
</evidence>
<protein>
    <submittedName>
        <fullName evidence="6">TetR/AcrR family transcriptional regulator</fullName>
    </submittedName>
</protein>
<dbReference type="InterPro" id="IPR009057">
    <property type="entry name" value="Homeodomain-like_sf"/>
</dbReference>
<keyword evidence="3" id="KW-0804">Transcription</keyword>
<feature type="domain" description="HTH tetR-type" evidence="5">
    <location>
        <begin position="6"/>
        <end position="66"/>
    </location>
</feature>
<evidence type="ECO:0000256" key="3">
    <source>
        <dbReference type="ARBA" id="ARBA00023163"/>
    </source>
</evidence>
<keyword evidence="2 4" id="KW-0238">DNA-binding</keyword>
<dbReference type="EMBL" id="CP060412">
    <property type="protein sequence ID" value="QNK01333.1"/>
    <property type="molecule type" value="Genomic_DNA"/>
</dbReference>
<name>A0A7G8Q3H5_9GAMM</name>
<dbReference type="InterPro" id="IPR011075">
    <property type="entry name" value="TetR_C"/>
</dbReference>
<organism evidence="6 7">
    <name type="scientific">Dyella telluris</name>
    <dbReference type="NCBI Taxonomy" id="2763498"/>
    <lineage>
        <taxon>Bacteria</taxon>
        <taxon>Pseudomonadati</taxon>
        <taxon>Pseudomonadota</taxon>
        <taxon>Gammaproteobacteria</taxon>
        <taxon>Lysobacterales</taxon>
        <taxon>Rhodanobacteraceae</taxon>
        <taxon>Dyella</taxon>
    </lineage>
</organism>
<evidence type="ECO:0000256" key="1">
    <source>
        <dbReference type="ARBA" id="ARBA00023015"/>
    </source>
</evidence>
<dbReference type="PANTHER" id="PTHR47506:SF1">
    <property type="entry name" value="HTH-TYPE TRANSCRIPTIONAL REGULATOR YJDC"/>
    <property type="match status" value="1"/>
</dbReference>
<dbReference type="SUPFAM" id="SSF46689">
    <property type="entry name" value="Homeodomain-like"/>
    <property type="match status" value="1"/>
</dbReference>
<feature type="DNA-binding region" description="H-T-H motif" evidence="4">
    <location>
        <begin position="29"/>
        <end position="48"/>
    </location>
</feature>
<dbReference type="Pfam" id="PF16925">
    <property type="entry name" value="TetR_C_13"/>
    <property type="match status" value="1"/>
</dbReference>
<dbReference type="PROSITE" id="PS01081">
    <property type="entry name" value="HTH_TETR_1"/>
    <property type="match status" value="1"/>
</dbReference>
<evidence type="ECO:0000256" key="4">
    <source>
        <dbReference type="PROSITE-ProRule" id="PRU00335"/>
    </source>
</evidence>
<dbReference type="PANTHER" id="PTHR47506">
    <property type="entry name" value="TRANSCRIPTIONAL REGULATORY PROTEIN"/>
    <property type="match status" value="1"/>
</dbReference>
<dbReference type="PRINTS" id="PR00455">
    <property type="entry name" value="HTHTETR"/>
</dbReference>